<evidence type="ECO:0000256" key="5">
    <source>
        <dbReference type="ARBA" id="ARBA00022989"/>
    </source>
</evidence>
<comment type="function">
    <text evidence="7">Has antibacterial activity against a variety of bacteria including S.aureus, P.aeruginosa and M.tuberculosis. Acts by inducing bacterial membrane breakage.</text>
</comment>
<evidence type="ECO:0000313" key="12">
    <source>
        <dbReference type="WBParaSite" id="SMUV_0000003901-mRNA-1"/>
    </source>
</evidence>
<feature type="transmembrane region" description="Helical" evidence="10">
    <location>
        <begin position="66"/>
        <end position="84"/>
    </location>
</feature>
<dbReference type="PANTHER" id="PTHR28525">
    <property type="entry name" value="REACTIVE OXYGEN SPECIES MODULATOR 1"/>
    <property type="match status" value="1"/>
</dbReference>
<dbReference type="Pfam" id="PF10247">
    <property type="entry name" value="Romo1"/>
    <property type="match status" value="1"/>
</dbReference>
<evidence type="ECO:0000256" key="8">
    <source>
        <dbReference type="ARBA" id="ARBA00025243"/>
    </source>
</evidence>
<evidence type="ECO:0000256" key="10">
    <source>
        <dbReference type="SAM" id="Phobius"/>
    </source>
</evidence>
<reference evidence="12" key="1">
    <citation type="submission" date="2017-02" db="UniProtKB">
        <authorList>
            <consortium name="WormBaseParasite"/>
        </authorList>
    </citation>
    <scope>IDENTIFICATION</scope>
</reference>
<name>A0A0N5A7N3_9BILA</name>
<evidence type="ECO:0000256" key="4">
    <source>
        <dbReference type="ARBA" id="ARBA00022692"/>
    </source>
</evidence>
<proteinExistence type="inferred from homology"/>
<organism evidence="11 12">
    <name type="scientific">Syphacia muris</name>
    <dbReference type="NCBI Taxonomy" id="451379"/>
    <lineage>
        <taxon>Eukaryota</taxon>
        <taxon>Metazoa</taxon>
        <taxon>Ecdysozoa</taxon>
        <taxon>Nematoda</taxon>
        <taxon>Chromadorea</taxon>
        <taxon>Rhabditida</taxon>
        <taxon>Spirurina</taxon>
        <taxon>Oxyuridomorpha</taxon>
        <taxon>Oxyuroidea</taxon>
        <taxon>Oxyuridae</taxon>
        <taxon>Syphacia</taxon>
    </lineage>
</organism>
<evidence type="ECO:0000256" key="3">
    <source>
        <dbReference type="ARBA" id="ARBA00016275"/>
    </source>
</evidence>
<evidence type="ECO:0000256" key="9">
    <source>
        <dbReference type="ARBA" id="ARBA00032686"/>
    </source>
</evidence>
<dbReference type="GO" id="GO:0005744">
    <property type="term" value="C:TIM23 mitochondrial import inner membrane translocase complex"/>
    <property type="evidence" value="ECO:0007669"/>
    <property type="project" value="TreeGrafter"/>
</dbReference>
<dbReference type="SMART" id="SM01378">
    <property type="entry name" value="Romo1"/>
    <property type="match status" value="1"/>
</dbReference>
<sequence>MPVPQGHQMVAGGQPSCWSKLKMGFMMGAMIGGATGVLLGTSNGFMNLFDLMGLRGRELMVNIGKVAAQSGGSFGVFLLVAQLLRC</sequence>
<dbReference type="InterPro" id="IPR018450">
    <property type="entry name" value="Romo1/Mgr2"/>
</dbReference>
<evidence type="ECO:0000256" key="1">
    <source>
        <dbReference type="ARBA" id="ARBA00004370"/>
    </source>
</evidence>
<evidence type="ECO:0000256" key="6">
    <source>
        <dbReference type="ARBA" id="ARBA00023136"/>
    </source>
</evidence>
<comment type="function">
    <text evidence="8">Induces production of reactive oxygen species (ROS) which are necessary for cell proliferation. May play a role in inducing oxidative DNA damage and replicative senescence. May play a role in the coordination of mitochondrial morphology and cell proliferation.</text>
</comment>
<protein>
    <recommendedName>
        <fullName evidence="3">Reactive oxygen species modulator 1</fullName>
    </recommendedName>
    <alternativeName>
        <fullName evidence="9">Protein MGR2 homolog</fullName>
    </alternativeName>
</protein>
<evidence type="ECO:0000313" key="11">
    <source>
        <dbReference type="Proteomes" id="UP000046393"/>
    </source>
</evidence>
<dbReference type="GO" id="GO:0045039">
    <property type="term" value="P:protein insertion into mitochondrial inner membrane"/>
    <property type="evidence" value="ECO:0007669"/>
    <property type="project" value="TreeGrafter"/>
</dbReference>
<dbReference type="Proteomes" id="UP000046393">
    <property type="component" value="Unplaced"/>
</dbReference>
<evidence type="ECO:0000256" key="7">
    <source>
        <dbReference type="ARBA" id="ARBA00025225"/>
    </source>
</evidence>
<feature type="transmembrane region" description="Helical" evidence="10">
    <location>
        <begin position="25"/>
        <end position="46"/>
    </location>
</feature>
<comment type="similarity">
    <text evidence="2">Belongs to the MGR2 family.</text>
</comment>
<dbReference type="STRING" id="451379.A0A0N5A7N3"/>
<keyword evidence="11" id="KW-1185">Reference proteome</keyword>
<keyword evidence="5 10" id="KW-1133">Transmembrane helix</keyword>
<dbReference type="WBParaSite" id="SMUV_0000003901-mRNA-1">
    <property type="protein sequence ID" value="SMUV_0000003901-mRNA-1"/>
    <property type="gene ID" value="SMUV_0000003901"/>
</dbReference>
<keyword evidence="6 10" id="KW-0472">Membrane</keyword>
<dbReference type="AlphaFoldDB" id="A0A0N5A7N3"/>
<keyword evidence="4 10" id="KW-0812">Transmembrane</keyword>
<dbReference type="PANTHER" id="PTHR28525:SF1">
    <property type="entry name" value="REACTIVE OXYGEN SPECIES MODULATOR 1"/>
    <property type="match status" value="1"/>
</dbReference>
<accession>A0A0N5A7N3</accession>
<comment type="subcellular location">
    <subcellularLocation>
        <location evidence="1">Membrane</location>
    </subcellularLocation>
</comment>
<evidence type="ECO:0000256" key="2">
    <source>
        <dbReference type="ARBA" id="ARBA00007839"/>
    </source>
</evidence>
<dbReference type="GO" id="GO:0030150">
    <property type="term" value="P:protein import into mitochondrial matrix"/>
    <property type="evidence" value="ECO:0007669"/>
    <property type="project" value="TreeGrafter"/>
</dbReference>